<sequence length="157" mass="18277">MPIAQSTQHPDPRQAVPLYRIFNSEIFDHWYTVDSEYKRADHYIPQGVAAYIFPNQTINTTPLYVFWREVGDNFITSRRSEMEEWLHNKESHRVVYTGILGYIFKDSSSGGVPFYKLFNGSLENHLYTVCEVERENAIQKGYRDDGPIGWVYPGSVC</sequence>
<feature type="domain" description="DUF5648" evidence="1">
    <location>
        <begin position="12"/>
        <end position="86"/>
    </location>
</feature>
<evidence type="ECO:0000313" key="3">
    <source>
        <dbReference type="Proteomes" id="UP000307440"/>
    </source>
</evidence>
<dbReference type="AlphaFoldDB" id="A0A5C3KK87"/>
<dbReference type="EMBL" id="ML210295">
    <property type="protein sequence ID" value="TFK20562.1"/>
    <property type="molecule type" value="Genomic_DNA"/>
</dbReference>
<protein>
    <recommendedName>
        <fullName evidence="1">DUF5648 domain-containing protein</fullName>
    </recommendedName>
</protein>
<accession>A0A5C3KK87</accession>
<evidence type="ECO:0000313" key="2">
    <source>
        <dbReference type="EMBL" id="TFK20562.1"/>
    </source>
</evidence>
<dbReference type="Proteomes" id="UP000307440">
    <property type="component" value="Unassembled WGS sequence"/>
</dbReference>
<organism evidence="2 3">
    <name type="scientific">Coprinopsis marcescibilis</name>
    <name type="common">Agaric fungus</name>
    <name type="synonym">Psathyrella marcescibilis</name>
    <dbReference type="NCBI Taxonomy" id="230819"/>
    <lineage>
        <taxon>Eukaryota</taxon>
        <taxon>Fungi</taxon>
        <taxon>Dikarya</taxon>
        <taxon>Basidiomycota</taxon>
        <taxon>Agaricomycotina</taxon>
        <taxon>Agaricomycetes</taxon>
        <taxon>Agaricomycetidae</taxon>
        <taxon>Agaricales</taxon>
        <taxon>Agaricineae</taxon>
        <taxon>Psathyrellaceae</taxon>
        <taxon>Coprinopsis</taxon>
    </lineage>
</organism>
<feature type="domain" description="DUF5648" evidence="1">
    <location>
        <begin position="96"/>
        <end position="147"/>
    </location>
</feature>
<gene>
    <name evidence="2" type="ORF">FA15DRAFT_673359</name>
</gene>
<reference evidence="2 3" key="1">
    <citation type="journal article" date="2019" name="Nat. Ecol. Evol.">
        <title>Megaphylogeny resolves global patterns of mushroom evolution.</title>
        <authorList>
            <person name="Varga T."/>
            <person name="Krizsan K."/>
            <person name="Foldi C."/>
            <person name="Dima B."/>
            <person name="Sanchez-Garcia M."/>
            <person name="Sanchez-Ramirez S."/>
            <person name="Szollosi G.J."/>
            <person name="Szarkandi J.G."/>
            <person name="Papp V."/>
            <person name="Albert L."/>
            <person name="Andreopoulos W."/>
            <person name="Angelini C."/>
            <person name="Antonin V."/>
            <person name="Barry K.W."/>
            <person name="Bougher N.L."/>
            <person name="Buchanan P."/>
            <person name="Buyck B."/>
            <person name="Bense V."/>
            <person name="Catcheside P."/>
            <person name="Chovatia M."/>
            <person name="Cooper J."/>
            <person name="Damon W."/>
            <person name="Desjardin D."/>
            <person name="Finy P."/>
            <person name="Geml J."/>
            <person name="Haridas S."/>
            <person name="Hughes K."/>
            <person name="Justo A."/>
            <person name="Karasinski D."/>
            <person name="Kautmanova I."/>
            <person name="Kiss B."/>
            <person name="Kocsube S."/>
            <person name="Kotiranta H."/>
            <person name="LaButti K.M."/>
            <person name="Lechner B.E."/>
            <person name="Liimatainen K."/>
            <person name="Lipzen A."/>
            <person name="Lukacs Z."/>
            <person name="Mihaltcheva S."/>
            <person name="Morgado L.N."/>
            <person name="Niskanen T."/>
            <person name="Noordeloos M.E."/>
            <person name="Ohm R.A."/>
            <person name="Ortiz-Santana B."/>
            <person name="Ovrebo C."/>
            <person name="Racz N."/>
            <person name="Riley R."/>
            <person name="Savchenko A."/>
            <person name="Shiryaev A."/>
            <person name="Soop K."/>
            <person name="Spirin V."/>
            <person name="Szebenyi C."/>
            <person name="Tomsovsky M."/>
            <person name="Tulloss R.E."/>
            <person name="Uehling J."/>
            <person name="Grigoriev I.V."/>
            <person name="Vagvolgyi C."/>
            <person name="Papp T."/>
            <person name="Martin F.M."/>
            <person name="Miettinen O."/>
            <person name="Hibbett D.S."/>
            <person name="Nagy L.G."/>
        </authorList>
    </citation>
    <scope>NUCLEOTIDE SEQUENCE [LARGE SCALE GENOMIC DNA]</scope>
    <source>
        <strain evidence="2 3">CBS 121175</strain>
    </source>
</reference>
<dbReference type="OrthoDB" id="9971254at2759"/>
<dbReference type="Pfam" id="PF18885">
    <property type="entry name" value="DUF5648"/>
    <property type="match status" value="2"/>
</dbReference>
<proteinExistence type="predicted"/>
<name>A0A5C3KK87_COPMA</name>
<evidence type="ECO:0000259" key="1">
    <source>
        <dbReference type="Pfam" id="PF18885"/>
    </source>
</evidence>
<dbReference type="InterPro" id="IPR043708">
    <property type="entry name" value="DUF5648"/>
</dbReference>
<keyword evidence="3" id="KW-1185">Reference proteome</keyword>